<dbReference type="InterPro" id="IPR036188">
    <property type="entry name" value="FAD/NAD-bd_sf"/>
</dbReference>
<keyword evidence="10" id="KW-1185">Reference proteome</keyword>
<comment type="similarity">
    <text evidence="2 6">Belongs to the GMC oxidoreductase family.</text>
</comment>
<proteinExistence type="inferred from homology"/>
<dbReference type="PANTHER" id="PTHR11552:SF147">
    <property type="entry name" value="CHOLINE DEHYDROGENASE, MITOCHONDRIAL"/>
    <property type="match status" value="1"/>
</dbReference>
<dbReference type="PROSITE" id="PS00623">
    <property type="entry name" value="GMC_OXRED_1"/>
    <property type="match status" value="1"/>
</dbReference>
<comment type="cofactor">
    <cofactor evidence="1 5">
        <name>FAD</name>
        <dbReference type="ChEBI" id="CHEBI:57692"/>
    </cofactor>
</comment>
<reference evidence="9 10" key="1">
    <citation type="submission" date="2015-12" db="EMBL/GenBank/DDBJ databases">
        <authorList>
            <person name="Shamseldin A."/>
            <person name="Moawad H."/>
            <person name="Abd El-Rahim W.M."/>
            <person name="Sadowsky M.J."/>
        </authorList>
    </citation>
    <scope>NUCLEOTIDE SEQUENCE [LARGE SCALE GENOMIC DNA]</scope>
    <source>
        <strain evidence="9 10">SJ5A-1</strain>
    </source>
</reference>
<dbReference type="GO" id="GO:0050660">
    <property type="term" value="F:flavin adenine dinucleotide binding"/>
    <property type="evidence" value="ECO:0007669"/>
    <property type="project" value="InterPro"/>
</dbReference>
<dbReference type="EMBL" id="LPXO01000010">
    <property type="protein sequence ID" value="KUF09861.1"/>
    <property type="molecule type" value="Genomic_DNA"/>
</dbReference>
<dbReference type="Pfam" id="PF05199">
    <property type="entry name" value="GMC_oxred_C"/>
    <property type="match status" value="1"/>
</dbReference>
<evidence type="ECO:0000256" key="4">
    <source>
        <dbReference type="ARBA" id="ARBA00022827"/>
    </source>
</evidence>
<keyword evidence="4 5" id="KW-0274">FAD</keyword>
<feature type="binding site" evidence="5">
    <location>
        <position position="223"/>
    </location>
    <ligand>
        <name>FAD</name>
        <dbReference type="ChEBI" id="CHEBI:57692"/>
    </ligand>
</feature>
<evidence type="ECO:0000259" key="8">
    <source>
        <dbReference type="PROSITE" id="PS00624"/>
    </source>
</evidence>
<sequence>MQEYDHIVVGGGSAGSVAAARLVEGGARVLLLEGGHHHRHPLLDMPPGVFKLLKNGSKFFETHKSTPQPQLGGRQTEIPQGNVLGGGSTVNGQAYVRGRPQDYDAWHEILRGDNDGVSWAWADVLPHFRRLEGNRKFNDAYHGCDGPLVVSDPGHVDDMARWFVQALQAQGEPFNPDFNGERQRGVGFFQFTYDRGQRISAAYAFLDPLKDNPNLALRLQARVERIVIEDGRAVGVTWRDAKGARHEARAKGEILLSAGAFVTPKLLMLSGLGPADHLRAHDIAVAADLPGVGANLQDHPDVSIVARANGPYGYHGQDRGLPMLRNGLEFKLFGRGRITTTGLEAACFVNPTDPEALPTHEAYCIPVMYLNPEQAKTIAEGHGVSIQIVLLKPRSRGTVRLASADPAARPEVNPNFLSDPQDLAEMVKGLRYFRQTMQTRPLADRIEQVVAPTDWSDAALAAHCRDVVKTNFHPAGTAKMGAEGDAMAVLDARMRVRGVTGLRVCDMSAVPEIPAGNTNAPAMVLGDRCAAMVQGEL</sequence>
<dbReference type="AlphaFoldDB" id="A0A0W7WH24"/>
<evidence type="ECO:0000256" key="6">
    <source>
        <dbReference type="RuleBase" id="RU003968"/>
    </source>
</evidence>
<dbReference type="Pfam" id="PF00732">
    <property type="entry name" value="GMC_oxred_N"/>
    <property type="match status" value="1"/>
</dbReference>
<name>A0A0W7WH24_9RHOB</name>
<feature type="domain" description="Glucose-methanol-choline oxidoreductase N-terminal" evidence="7">
    <location>
        <begin position="81"/>
        <end position="104"/>
    </location>
</feature>
<dbReference type="OrthoDB" id="9785276at2"/>
<evidence type="ECO:0000256" key="1">
    <source>
        <dbReference type="ARBA" id="ARBA00001974"/>
    </source>
</evidence>
<comment type="caution">
    <text evidence="9">The sequence shown here is derived from an EMBL/GenBank/DDBJ whole genome shotgun (WGS) entry which is preliminary data.</text>
</comment>
<dbReference type="GO" id="GO:0016614">
    <property type="term" value="F:oxidoreductase activity, acting on CH-OH group of donors"/>
    <property type="evidence" value="ECO:0007669"/>
    <property type="project" value="InterPro"/>
</dbReference>
<accession>A0A0W7WH24</accession>
<evidence type="ECO:0000256" key="3">
    <source>
        <dbReference type="ARBA" id="ARBA00022630"/>
    </source>
</evidence>
<dbReference type="InterPro" id="IPR012132">
    <property type="entry name" value="GMC_OxRdtase"/>
</dbReference>
<dbReference type="InterPro" id="IPR007867">
    <property type="entry name" value="GMC_OxRtase_C"/>
</dbReference>
<dbReference type="PIRSF" id="PIRSF000137">
    <property type="entry name" value="Alcohol_oxidase"/>
    <property type="match status" value="1"/>
</dbReference>
<dbReference type="PANTHER" id="PTHR11552">
    <property type="entry name" value="GLUCOSE-METHANOL-CHOLINE GMC OXIDOREDUCTASE"/>
    <property type="match status" value="1"/>
</dbReference>
<evidence type="ECO:0000313" key="10">
    <source>
        <dbReference type="Proteomes" id="UP000054396"/>
    </source>
</evidence>
<dbReference type="Gene3D" id="3.30.410.40">
    <property type="match status" value="1"/>
</dbReference>
<feature type="domain" description="Glucose-methanol-choline oxidoreductase N-terminal" evidence="8">
    <location>
        <begin position="259"/>
        <end position="273"/>
    </location>
</feature>
<organism evidence="9 10">
    <name type="scientific">Pseudoponticoccus marisrubri</name>
    <dbReference type="NCBI Taxonomy" id="1685382"/>
    <lineage>
        <taxon>Bacteria</taxon>
        <taxon>Pseudomonadati</taxon>
        <taxon>Pseudomonadota</taxon>
        <taxon>Alphaproteobacteria</taxon>
        <taxon>Rhodobacterales</taxon>
        <taxon>Roseobacteraceae</taxon>
        <taxon>Pseudoponticoccus</taxon>
    </lineage>
</organism>
<dbReference type="Gene3D" id="3.50.50.60">
    <property type="entry name" value="FAD/NAD(P)-binding domain"/>
    <property type="match status" value="1"/>
</dbReference>
<dbReference type="PROSITE" id="PS00624">
    <property type="entry name" value="GMC_OXRED_2"/>
    <property type="match status" value="1"/>
</dbReference>
<gene>
    <name evidence="9" type="ORF">AVJ23_15575</name>
</gene>
<dbReference type="SUPFAM" id="SSF51905">
    <property type="entry name" value="FAD/NAD(P)-binding domain"/>
    <property type="match status" value="1"/>
</dbReference>
<evidence type="ECO:0000256" key="5">
    <source>
        <dbReference type="PIRSR" id="PIRSR000137-2"/>
    </source>
</evidence>
<dbReference type="InterPro" id="IPR000172">
    <property type="entry name" value="GMC_OxRdtase_N"/>
</dbReference>
<protein>
    <submittedName>
        <fullName evidence="9">Glucose-methanol-choline oxidoreductase</fullName>
    </submittedName>
</protein>
<keyword evidence="3 6" id="KW-0285">Flavoprotein</keyword>
<dbReference type="SUPFAM" id="SSF54373">
    <property type="entry name" value="FAD-linked reductases, C-terminal domain"/>
    <property type="match status" value="1"/>
</dbReference>
<evidence type="ECO:0000313" key="9">
    <source>
        <dbReference type="EMBL" id="KUF09861.1"/>
    </source>
</evidence>
<feature type="binding site" evidence="5">
    <location>
        <position position="83"/>
    </location>
    <ligand>
        <name>FAD</name>
        <dbReference type="ChEBI" id="CHEBI:57692"/>
    </ligand>
</feature>
<evidence type="ECO:0000256" key="2">
    <source>
        <dbReference type="ARBA" id="ARBA00010790"/>
    </source>
</evidence>
<dbReference type="RefSeq" id="WP_058863136.1">
    <property type="nucleotide sequence ID" value="NZ_LPXO01000010.1"/>
</dbReference>
<evidence type="ECO:0000259" key="7">
    <source>
        <dbReference type="PROSITE" id="PS00623"/>
    </source>
</evidence>
<dbReference type="Proteomes" id="UP000054396">
    <property type="component" value="Unassembled WGS sequence"/>
</dbReference>
<dbReference type="STRING" id="1685382.AVJ23_15575"/>